<feature type="signal peptide" evidence="2">
    <location>
        <begin position="1"/>
        <end position="28"/>
    </location>
</feature>
<evidence type="ECO:0000313" key="5">
    <source>
        <dbReference type="Proteomes" id="UP001271769"/>
    </source>
</evidence>
<dbReference type="SUPFAM" id="SSF50494">
    <property type="entry name" value="Trypsin-like serine proteases"/>
    <property type="match status" value="1"/>
</dbReference>
<evidence type="ECO:0000256" key="2">
    <source>
        <dbReference type="SAM" id="SignalP"/>
    </source>
</evidence>
<reference evidence="4 5" key="1">
    <citation type="journal article" date="2013" name="Antonie Van Leeuwenhoek">
        <title>Dongia rigui sp. nov., isolated from freshwater of a large wetland in Korea.</title>
        <authorList>
            <person name="Baik K.S."/>
            <person name="Hwang Y.M."/>
            <person name="Choi J.S."/>
            <person name="Kwon J."/>
            <person name="Seong C.N."/>
        </authorList>
    </citation>
    <scope>NUCLEOTIDE SEQUENCE [LARGE SCALE GENOMIC DNA]</scope>
    <source>
        <strain evidence="4 5">04SU4-P</strain>
    </source>
</reference>
<dbReference type="InterPro" id="IPR043504">
    <property type="entry name" value="Peptidase_S1_PA_chymotrypsin"/>
</dbReference>
<sequence>MIVGNKQAIAGWYRAAVVALAVSLAGCAAPVAPAPGPVSPPPAAAAPWTAAIGRLDVAGAASCTAVLVKATLILTAAHCLHQNPTVSPPASLRFNPNLGAALALPPAQGQRLVALGGDVREGHLARPEQIMKDWALIEIAPAVTGVAPLPLASLSTDEAVSRLAHGGTLFTAGYGQGWMKRLEQHSACGIVEDPHIFASYRNRLLVTNCIIRIGDSGGPIILMDSGGKPRFLGIFAGFDTRRGLSYAVATGPILRRLAQTPVSALPASPLPLAILSADVSVASVGPAPWDGQQHGRD</sequence>
<dbReference type="PANTHER" id="PTHR15462">
    <property type="entry name" value="SERINE PROTEASE"/>
    <property type="match status" value="1"/>
</dbReference>
<organism evidence="4 5">
    <name type="scientific">Dongia rigui</name>
    <dbReference type="NCBI Taxonomy" id="940149"/>
    <lineage>
        <taxon>Bacteria</taxon>
        <taxon>Pseudomonadati</taxon>
        <taxon>Pseudomonadota</taxon>
        <taxon>Alphaproteobacteria</taxon>
        <taxon>Rhodospirillales</taxon>
        <taxon>Dongiaceae</taxon>
        <taxon>Dongia</taxon>
    </lineage>
</organism>
<dbReference type="InterPro" id="IPR009003">
    <property type="entry name" value="Peptidase_S1_PA"/>
</dbReference>
<name>A0ABU5DU28_9PROT</name>
<dbReference type="GO" id="GO:0016787">
    <property type="term" value="F:hydrolase activity"/>
    <property type="evidence" value="ECO:0007669"/>
    <property type="project" value="UniProtKB-KW"/>
</dbReference>
<dbReference type="InterPro" id="IPR001254">
    <property type="entry name" value="Trypsin_dom"/>
</dbReference>
<dbReference type="InterPro" id="IPR018114">
    <property type="entry name" value="TRYPSIN_HIS"/>
</dbReference>
<gene>
    <name evidence="4" type="ORF">SMD31_02765</name>
</gene>
<dbReference type="PROSITE" id="PS51257">
    <property type="entry name" value="PROKAR_LIPOPROTEIN"/>
    <property type="match status" value="1"/>
</dbReference>
<evidence type="ECO:0000259" key="3">
    <source>
        <dbReference type="Pfam" id="PF00089"/>
    </source>
</evidence>
<dbReference type="RefSeq" id="WP_320499172.1">
    <property type="nucleotide sequence ID" value="NZ_JAXCLX010000001.1"/>
</dbReference>
<evidence type="ECO:0000256" key="1">
    <source>
        <dbReference type="ARBA" id="ARBA00022729"/>
    </source>
</evidence>
<evidence type="ECO:0000313" key="4">
    <source>
        <dbReference type="EMBL" id="MDY0870821.1"/>
    </source>
</evidence>
<dbReference type="Proteomes" id="UP001271769">
    <property type="component" value="Unassembled WGS sequence"/>
</dbReference>
<keyword evidence="5" id="KW-1185">Reference proteome</keyword>
<keyword evidence="4" id="KW-0378">Hydrolase</keyword>
<proteinExistence type="predicted"/>
<keyword evidence="1 2" id="KW-0732">Signal</keyword>
<feature type="chain" id="PRO_5046629899" evidence="2">
    <location>
        <begin position="29"/>
        <end position="297"/>
    </location>
</feature>
<dbReference type="Pfam" id="PF00089">
    <property type="entry name" value="Trypsin"/>
    <property type="match status" value="1"/>
</dbReference>
<dbReference type="EC" id="3.4.21.-" evidence="4"/>
<accession>A0ABU5DU28</accession>
<dbReference type="PROSITE" id="PS00134">
    <property type="entry name" value="TRYPSIN_HIS"/>
    <property type="match status" value="1"/>
</dbReference>
<dbReference type="EMBL" id="JAXCLX010000001">
    <property type="protein sequence ID" value="MDY0870821.1"/>
    <property type="molecule type" value="Genomic_DNA"/>
</dbReference>
<dbReference type="InterPro" id="IPR050966">
    <property type="entry name" value="Glutamyl_endopeptidase"/>
</dbReference>
<comment type="caution">
    <text evidence="4">The sequence shown here is derived from an EMBL/GenBank/DDBJ whole genome shotgun (WGS) entry which is preliminary data.</text>
</comment>
<feature type="domain" description="Peptidase S1" evidence="3">
    <location>
        <begin position="43"/>
        <end position="235"/>
    </location>
</feature>
<protein>
    <submittedName>
        <fullName evidence="4">Trypsin-like serine protease</fullName>
        <ecNumber evidence="4">3.4.21.-</ecNumber>
    </submittedName>
</protein>
<dbReference type="PANTHER" id="PTHR15462:SF8">
    <property type="entry name" value="SERINE PROTEASE"/>
    <property type="match status" value="1"/>
</dbReference>
<dbReference type="Gene3D" id="2.40.10.10">
    <property type="entry name" value="Trypsin-like serine proteases"/>
    <property type="match status" value="2"/>
</dbReference>